<reference evidence="2 3" key="1">
    <citation type="submission" date="2016-03" db="EMBL/GenBank/DDBJ databases">
        <authorList>
            <person name="Hansen M.J."/>
            <person name="Bojesen A.M."/>
            <person name="Planet P."/>
        </authorList>
    </citation>
    <scope>NUCLEOTIDE SEQUENCE [LARGE SCALE GENOMIC DNA]</scope>
    <source>
        <strain evidence="2 3">HPA 21</strain>
    </source>
</reference>
<feature type="transmembrane region" description="Helical" evidence="1">
    <location>
        <begin position="59"/>
        <end position="81"/>
    </location>
</feature>
<feature type="transmembrane region" description="Helical" evidence="1">
    <location>
        <begin position="93"/>
        <end position="116"/>
    </location>
</feature>
<keyword evidence="1" id="KW-0472">Membrane</keyword>
<proteinExistence type="predicted"/>
<sequence>MNLSPKNANRSFIATCLTAVVAAVTSTLCCIAPLIYLILGVSSTWLIELNEWAFLRTPMLIISLGAFGYGFWLLNFSNRMICSKYLSLQTLKILYWVLLGIILFFLFYPTILPWVLE</sequence>
<dbReference type="RefSeq" id="WP_123957242.1">
    <property type="nucleotide sequence ID" value="NZ_CP015029.1"/>
</dbReference>
<evidence type="ECO:0008006" key="4">
    <source>
        <dbReference type="Google" id="ProtNLM"/>
    </source>
</evidence>
<keyword evidence="1" id="KW-0812">Transmembrane</keyword>
<protein>
    <recommendedName>
        <fullName evidence="4">Mercuric transport protein MerT</fullName>
    </recommendedName>
</protein>
<evidence type="ECO:0000313" key="2">
    <source>
        <dbReference type="EMBL" id="QIM64752.1"/>
    </source>
</evidence>
<dbReference type="Gene3D" id="1.10.287.910">
    <property type="entry name" value="bacterial mercury transporter, merf"/>
    <property type="match status" value="1"/>
</dbReference>
<accession>A0AAE6X5Q7</accession>
<name>A0AAE6X5Q7_9PAST</name>
<feature type="transmembrane region" description="Helical" evidence="1">
    <location>
        <begin position="12"/>
        <end position="39"/>
    </location>
</feature>
<gene>
    <name evidence="2" type="ORF">A4G17_04535</name>
</gene>
<dbReference type="EMBL" id="CP015029">
    <property type="protein sequence ID" value="QIM64752.1"/>
    <property type="molecule type" value="Genomic_DNA"/>
</dbReference>
<evidence type="ECO:0000313" key="3">
    <source>
        <dbReference type="Proteomes" id="UP000502287"/>
    </source>
</evidence>
<dbReference type="KEGG" id="fcl:A4G17_04535"/>
<organism evidence="2 3">
    <name type="scientific">Frederiksenia canicola</name>
    <dbReference type="NCBI Taxonomy" id="123824"/>
    <lineage>
        <taxon>Bacteria</taxon>
        <taxon>Pseudomonadati</taxon>
        <taxon>Pseudomonadota</taxon>
        <taxon>Gammaproteobacteria</taxon>
        <taxon>Pasteurellales</taxon>
        <taxon>Pasteurellaceae</taxon>
        <taxon>Frederiksenia</taxon>
    </lineage>
</organism>
<dbReference type="AlphaFoldDB" id="A0AAE6X5Q7"/>
<keyword evidence="1" id="KW-1133">Transmembrane helix</keyword>
<evidence type="ECO:0000256" key="1">
    <source>
        <dbReference type="SAM" id="Phobius"/>
    </source>
</evidence>
<dbReference type="Proteomes" id="UP000502287">
    <property type="component" value="Chromosome"/>
</dbReference>